<dbReference type="GO" id="GO:0009535">
    <property type="term" value="C:chloroplast thylakoid membrane"/>
    <property type="evidence" value="ECO:0007669"/>
    <property type="project" value="TreeGrafter"/>
</dbReference>
<dbReference type="InterPro" id="IPR044831">
    <property type="entry name" value="Ccp1-like"/>
</dbReference>
<dbReference type="PRINTS" id="PR00459">
    <property type="entry name" value="ASPEROXIDASE"/>
</dbReference>
<dbReference type="GO" id="GO:0042744">
    <property type="term" value="P:hydrogen peroxide catabolic process"/>
    <property type="evidence" value="ECO:0007669"/>
    <property type="project" value="TreeGrafter"/>
</dbReference>
<dbReference type="GO" id="GO:0004601">
    <property type="term" value="F:peroxidase activity"/>
    <property type="evidence" value="ECO:0007669"/>
    <property type="project" value="InterPro"/>
</dbReference>
<dbReference type="Gene3D" id="1.10.520.10">
    <property type="match status" value="1"/>
</dbReference>
<proteinExistence type="inferred from homology"/>
<keyword evidence="1" id="KW-0560">Oxidoreductase</keyword>
<dbReference type="Pfam" id="PF00141">
    <property type="entry name" value="peroxidase"/>
    <property type="match status" value="1"/>
</dbReference>
<evidence type="ECO:0000313" key="5">
    <source>
        <dbReference type="Proteomes" id="UP000822688"/>
    </source>
</evidence>
<gene>
    <name evidence="4" type="ORF">KC19_2G187200</name>
</gene>
<dbReference type="GO" id="GO:0034599">
    <property type="term" value="P:cellular response to oxidative stress"/>
    <property type="evidence" value="ECO:0007669"/>
    <property type="project" value="InterPro"/>
</dbReference>
<dbReference type="GO" id="GO:0000302">
    <property type="term" value="P:response to reactive oxygen species"/>
    <property type="evidence" value="ECO:0007669"/>
    <property type="project" value="TreeGrafter"/>
</dbReference>
<dbReference type="Gene3D" id="1.20.58.1620">
    <property type="match status" value="1"/>
</dbReference>
<comment type="caution">
    <text evidence="4">The sequence shown here is derived from an EMBL/GenBank/DDBJ whole genome shotgun (WGS) entry which is preliminary data.</text>
</comment>
<protein>
    <recommendedName>
        <fullName evidence="3">Plant heme peroxidase family profile domain-containing protein</fullName>
    </recommendedName>
</protein>
<dbReference type="FunFam" id="1.20.58.1620:FF:000001">
    <property type="entry name" value="Thylakoid lumenal 29 kDa protein, chloroplastic"/>
    <property type="match status" value="1"/>
</dbReference>
<keyword evidence="5" id="KW-1185">Reference proteome</keyword>
<name>A0A8T0IXV0_CERPU</name>
<dbReference type="AlphaFoldDB" id="A0A8T0IXV0"/>
<accession>A0A8T0IXV0</accession>
<dbReference type="InterPro" id="IPR010255">
    <property type="entry name" value="Haem_peroxidase_sf"/>
</dbReference>
<dbReference type="CDD" id="cd00314">
    <property type="entry name" value="plant_peroxidase_like"/>
    <property type="match status" value="1"/>
</dbReference>
<comment type="similarity">
    <text evidence="2">Belongs to the peroxidase family.</text>
</comment>
<dbReference type="PANTHER" id="PTHR31356:SF34">
    <property type="entry name" value="THYLAKOID LUMENAL 29 KDA PROTEIN, CHLOROPLASTIC"/>
    <property type="match status" value="1"/>
</dbReference>
<dbReference type="Proteomes" id="UP000822688">
    <property type="component" value="Chromosome 2"/>
</dbReference>
<dbReference type="SUPFAM" id="SSF48113">
    <property type="entry name" value="Heme-dependent peroxidases"/>
    <property type="match status" value="1"/>
</dbReference>
<evidence type="ECO:0000313" key="4">
    <source>
        <dbReference type="EMBL" id="KAG0587729.1"/>
    </source>
</evidence>
<evidence type="ECO:0000256" key="2">
    <source>
        <dbReference type="RuleBase" id="RU004241"/>
    </source>
</evidence>
<dbReference type="InterPro" id="IPR002016">
    <property type="entry name" value="Haem_peroxidase"/>
</dbReference>
<dbReference type="InterPro" id="IPR002207">
    <property type="entry name" value="Peroxidase_I"/>
</dbReference>
<sequence>MTSPHRHCTQSPVPANRHHPATQALSIIPPSHPPSSNAALAPGIRINSRISLLSLVDWSLMAMAVGVSWTLCAPALRISSSLLTVGGNAGANSMPGIRSKVGVRCQASEKDDVIVTRRDVFVGVAASTVAAGVWTSFPGSQEAQAADLIQRQQRGIFLTSLKNKLREEIAANPEIIPDLLRLALNDALTYDKESKTGGANGSVRAELSRPENEGLEKAINFLENIKNSTDDAAVTKGGPISWADLIHIAAQSAVKRTFIQSAVRKCGGDQKKGEQLYTAYGSTGQWSQFDKLLGRAGASEADPEGRVPVWGTASTTEIKERFAKLGIKPRQIAVLSAFLGPDQAATEAKLAADPEFAPWVKKYIDSRETISQTDYEVDLITAFTKLSVLGQTINYEAYSFKPKGTIRF</sequence>
<reference evidence="4" key="1">
    <citation type="submission" date="2020-06" db="EMBL/GenBank/DDBJ databases">
        <title>WGS assembly of Ceratodon purpureus strain R40.</title>
        <authorList>
            <person name="Carey S.B."/>
            <person name="Jenkins J."/>
            <person name="Shu S."/>
            <person name="Lovell J.T."/>
            <person name="Sreedasyam A."/>
            <person name="Maumus F."/>
            <person name="Tiley G.P."/>
            <person name="Fernandez-Pozo N."/>
            <person name="Barry K."/>
            <person name="Chen C."/>
            <person name="Wang M."/>
            <person name="Lipzen A."/>
            <person name="Daum C."/>
            <person name="Saski C.A."/>
            <person name="Payton A.C."/>
            <person name="Mcbreen J.C."/>
            <person name="Conrad R.E."/>
            <person name="Kollar L.M."/>
            <person name="Olsson S."/>
            <person name="Huttunen S."/>
            <person name="Landis J.B."/>
            <person name="Wickett N.J."/>
            <person name="Johnson M.G."/>
            <person name="Rensing S.A."/>
            <person name="Grimwood J."/>
            <person name="Schmutz J."/>
            <person name="Mcdaniel S.F."/>
        </authorList>
    </citation>
    <scope>NUCLEOTIDE SEQUENCE</scope>
    <source>
        <strain evidence="4">R40</strain>
    </source>
</reference>
<evidence type="ECO:0000259" key="3">
    <source>
        <dbReference type="Pfam" id="PF00141"/>
    </source>
</evidence>
<organism evidence="4 5">
    <name type="scientific">Ceratodon purpureus</name>
    <name type="common">Fire moss</name>
    <name type="synonym">Dicranum purpureum</name>
    <dbReference type="NCBI Taxonomy" id="3225"/>
    <lineage>
        <taxon>Eukaryota</taxon>
        <taxon>Viridiplantae</taxon>
        <taxon>Streptophyta</taxon>
        <taxon>Embryophyta</taxon>
        <taxon>Bryophyta</taxon>
        <taxon>Bryophytina</taxon>
        <taxon>Bryopsida</taxon>
        <taxon>Dicranidae</taxon>
        <taxon>Pseudoditrichales</taxon>
        <taxon>Ditrichaceae</taxon>
        <taxon>Ceratodon</taxon>
    </lineage>
</organism>
<dbReference type="GO" id="GO:0020037">
    <property type="term" value="F:heme binding"/>
    <property type="evidence" value="ECO:0007669"/>
    <property type="project" value="InterPro"/>
</dbReference>
<feature type="domain" description="Plant heme peroxidase family profile" evidence="3">
    <location>
        <begin position="162"/>
        <end position="337"/>
    </location>
</feature>
<dbReference type="EMBL" id="CM026422">
    <property type="protein sequence ID" value="KAG0587729.1"/>
    <property type="molecule type" value="Genomic_DNA"/>
</dbReference>
<evidence type="ECO:0000256" key="1">
    <source>
        <dbReference type="ARBA" id="ARBA00023002"/>
    </source>
</evidence>
<dbReference type="PANTHER" id="PTHR31356">
    <property type="entry name" value="THYLAKOID LUMENAL 29 KDA PROTEIN, CHLOROPLASTIC-RELATED"/>
    <property type="match status" value="1"/>
</dbReference>